<feature type="signal peptide" evidence="1">
    <location>
        <begin position="1"/>
        <end position="23"/>
    </location>
</feature>
<dbReference type="AlphaFoldDB" id="A0A1Q2LGZ3"/>
<dbReference type="SUPFAM" id="SSF56925">
    <property type="entry name" value="OMPA-like"/>
    <property type="match status" value="1"/>
</dbReference>
<proteinExistence type="predicted"/>
<sequence length="241" mass="25903">MYKRFGKVAITLALISTPSFMLADEGDGNGFFAGINTGYTIGFSKAVTNEQGNQGTTTDTTTAPSHINIGVQLGYNYMLTDFFGLRGYLDYNYGFNHNHTKTTTTETGQQNQITDTTTLDSSHAISVNVDVLLNILSSDTFAFGAYAGIGLGYATMNSTSKATDGGVITNTTTPQGDGFILPINLGLSLTANNHHRFELGFKIPTLGIKQIAPAQNGNQQNNNETTTTRNLITTIGYSYIF</sequence>
<evidence type="ECO:0000313" key="3">
    <source>
        <dbReference type="Proteomes" id="UP000188298"/>
    </source>
</evidence>
<dbReference type="Proteomes" id="UP000188298">
    <property type="component" value="Chromosome"/>
</dbReference>
<dbReference type="KEGG" id="hbl:XJ32_05585"/>
<dbReference type="Pfam" id="PF01856">
    <property type="entry name" value="HP_OMP"/>
    <property type="match status" value="1"/>
</dbReference>
<dbReference type="RefSeq" id="WP_077388616.1">
    <property type="nucleotide sequence ID" value="NZ_CP019645.1"/>
</dbReference>
<evidence type="ECO:0000313" key="2">
    <source>
        <dbReference type="EMBL" id="AQQ59649.1"/>
    </source>
</evidence>
<dbReference type="PRINTS" id="PR01776">
    <property type="entry name" value="HPOMPFAMILY"/>
</dbReference>
<gene>
    <name evidence="2" type="ORF">XJ32_05585</name>
</gene>
<dbReference type="InterPro" id="IPR011250">
    <property type="entry name" value="OMP/PagP_B-barrel"/>
</dbReference>
<organism evidence="2 3">
    <name type="scientific">Helicobacter bilis</name>
    <dbReference type="NCBI Taxonomy" id="37372"/>
    <lineage>
        <taxon>Bacteria</taxon>
        <taxon>Pseudomonadati</taxon>
        <taxon>Campylobacterota</taxon>
        <taxon>Epsilonproteobacteria</taxon>
        <taxon>Campylobacterales</taxon>
        <taxon>Helicobacteraceae</taxon>
        <taxon>Helicobacter</taxon>
    </lineage>
</organism>
<reference evidence="2 3" key="1">
    <citation type="submission" date="2017-02" db="EMBL/GenBank/DDBJ databases">
        <title>Whole genome sequencing of Helicobacter bilis strain AAQJH.</title>
        <authorList>
            <person name="Conlan S."/>
            <person name="Thomas P.J."/>
            <person name="Mullikin J."/>
            <person name="Palmore T.N."/>
            <person name="Frank K.M."/>
            <person name="Segre J.A."/>
        </authorList>
    </citation>
    <scope>NUCLEOTIDE SEQUENCE [LARGE SCALE GENOMIC DNA]</scope>
    <source>
        <strain evidence="2 3">AAQJH</strain>
    </source>
</reference>
<dbReference type="EMBL" id="CP019645">
    <property type="protein sequence ID" value="AQQ59649.1"/>
    <property type="molecule type" value="Genomic_DNA"/>
</dbReference>
<accession>A0A1Q2LGZ3</accession>
<feature type="chain" id="PRO_5012433496" description="Outer membrane beta-barrel protein" evidence="1">
    <location>
        <begin position="24"/>
        <end position="241"/>
    </location>
</feature>
<evidence type="ECO:0008006" key="4">
    <source>
        <dbReference type="Google" id="ProtNLM"/>
    </source>
</evidence>
<dbReference type="InterPro" id="IPR002718">
    <property type="entry name" value="OMP_Helicobacter"/>
</dbReference>
<evidence type="ECO:0000256" key="1">
    <source>
        <dbReference type="SAM" id="SignalP"/>
    </source>
</evidence>
<name>A0A1Q2LGZ3_9HELI</name>
<protein>
    <recommendedName>
        <fullName evidence="4">Outer membrane beta-barrel protein</fullName>
    </recommendedName>
</protein>
<keyword evidence="1" id="KW-0732">Signal</keyword>
<dbReference type="Gene3D" id="2.40.160.20">
    <property type="match status" value="1"/>
</dbReference>